<dbReference type="Proteomes" id="UP000192578">
    <property type="component" value="Unassembled WGS sequence"/>
</dbReference>
<keyword evidence="3" id="KW-1185">Reference proteome</keyword>
<evidence type="ECO:0000313" key="3">
    <source>
        <dbReference type="Proteomes" id="UP000192578"/>
    </source>
</evidence>
<accession>A0A9X6NE33</accession>
<protein>
    <submittedName>
        <fullName evidence="2">Uncharacterized protein</fullName>
    </submittedName>
</protein>
<proteinExistence type="predicted"/>
<comment type="caution">
    <text evidence="2">The sequence shown here is derived from an EMBL/GenBank/DDBJ whole genome shotgun (WGS) entry which is preliminary data.</text>
</comment>
<keyword evidence="1" id="KW-0732">Signal</keyword>
<reference evidence="3" key="1">
    <citation type="submission" date="2017-01" db="EMBL/GenBank/DDBJ databases">
        <title>Comparative genomics of anhydrobiosis in the tardigrade Hypsibius dujardini.</title>
        <authorList>
            <person name="Yoshida Y."/>
            <person name="Koutsovoulos G."/>
            <person name="Laetsch D."/>
            <person name="Stevens L."/>
            <person name="Kumar S."/>
            <person name="Horikawa D."/>
            <person name="Ishino K."/>
            <person name="Komine S."/>
            <person name="Tomita M."/>
            <person name="Blaxter M."/>
            <person name="Arakawa K."/>
        </authorList>
    </citation>
    <scope>NUCLEOTIDE SEQUENCE [LARGE SCALE GENOMIC DNA]</scope>
    <source>
        <strain evidence="3">Z151</strain>
    </source>
</reference>
<evidence type="ECO:0000256" key="1">
    <source>
        <dbReference type="SAM" id="SignalP"/>
    </source>
</evidence>
<sequence length="76" mass="8144">MLKVFSLLVVLSFLLGTLQSGNAQAPTNNCGCPNIEACSRQCRNRGYTRGTCYGTSASSLTCGCFNPSAWLIPIYC</sequence>
<organism evidence="2 3">
    <name type="scientific">Hypsibius exemplaris</name>
    <name type="common">Freshwater tardigrade</name>
    <dbReference type="NCBI Taxonomy" id="2072580"/>
    <lineage>
        <taxon>Eukaryota</taxon>
        <taxon>Metazoa</taxon>
        <taxon>Ecdysozoa</taxon>
        <taxon>Tardigrada</taxon>
        <taxon>Eutardigrada</taxon>
        <taxon>Parachela</taxon>
        <taxon>Hypsibioidea</taxon>
        <taxon>Hypsibiidae</taxon>
        <taxon>Hypsibius</taxon>
    </lineage>
</organism>
<name>A0A9X6NE33_HYPEX</name>
<feature type="chain" id="PRO_5040885526" evidence="1">
    <location>
        <begin position="24"/>
        <end position="76"/>
    </location>
</feature>
<feature type="signal peptide" evidence="1">
    <location>
        <begin position="1"/>
        <end position="23"/>
    </location>
</feature>
<gene>
    <name evidence="2" type="ORF">BV898_15518</name>
</gene>
<dbReference type="AlphaFoldDB" id="A0A9X6NE33"/>
<evidence type="ECO:0000313" key="2">
    <source>
        <dbReference type="EMBL" id="OWA51016.1"/>
    </source>
</evidence>
<dbReference type="EMBL" id="MTYJ01000211">
    <property type="protein sequence ID" value="OWA51016.1"/>
    <property type="molecule type" value="Genomic_DNA"/>
</dbReference>